<dbReference type="GO" id="GO:0008033">
    <property type="term" value="P:tRNA processing"/>
    <property type="evidence" value="ECO:0007669"/>
    <property type="project" value="UniProtKB-KW"/>
</dbReference>
<evidence type="ECO:0000256" key="7">
    <source>
        <dbReference type="RuleBase" id="RU003953"/>
    </source>
</evidence>
<dbReference type="InterPro" id="IPR006674">
    <property type="entry name" value="HD_domain"/>
</dbReference>
<dbReference type="SUPFAM" id="SSF81301">
    <property type="entry name" value="Nucleotidyltransferase"/>
    <property type="match status" value="1"/>
</dbReference>
<dbReference type="CDD" id="cd05398">
    <property type="entry name" value="NT_ClassII-CCAase"/>
    <property type="match status" value="1"/>
</dbReference>
<dbReference type="EMBL" id="UHIO01000001">
    <property type="protein sequence ID" value="SUP44483.1"/>
    <property type="molecule type" value="Genomic_DNA"/>
</dbReference>
<evidence type="ECO:0000256" key="3">
    <source>
        <dbReference type="ARBA" id="ARBA00022694"/>
    </source>
</evidence>
<dbReference type="Gene3D" id="3.30.460.10">
    <property type="entry name" value="Beta Polymerase, domain 2"/>
    <property type="match status" value="1"/>
</dbReference>
<sequence length="491" mass="54410">MMKWFTQSKTILKPSGPIWAGAVRIIQALATAGFEAYVVGGAVRDLLLHQDPHDYDIVTKARPDEIIAVMEQCGYTTTGVIGKSFGVVVVSVPEGSYEVTTYRQERYGADSHRPEEVTYADSLVEDVKRRDFTVNGMAMSVTGEVVDLVGGLQDLKKRTLRTIGDANERFQEDALRLFRACRFIGKLDFLPHRTLLAGMTPSFERVKGLSLERVRQELDGLLVTPAVAKGLDVLVQSGLANCSCRVLEHGEYKEVPILPELHHLVGLPQQPEFHAYDGWLHTLAVVQATRPDLTLRWAALLHDVAKGEEGIRGFNNGRITDRGHDKAGAVMAEDILTRLQYPKQLVNRVAWLVSSHMRFHYFVNNEEADPWKWMRKEAVSGTFRKSDELKEAVLQMAEVCAADVIGCGRPHSSTAGTLAFGDCLAEITKSMPIHTRDLAYGPELPDLLGKQTGTILQELLVQVRSGQVANEPTALLAAAERKLARKAHKEL</sequence>
<gene>
    <name evidence="10" type="primary">cca</name>
    <name evidence="10" type="ORF">NCTC12020_01684</name>
</gene>
<dbReference type="InterPro" id="IPR050264">
    <property type="entry name" value="Bact_CCA-adding_enz_type3_sf"/>
</dbReference>
<feature type="domain" description="Poly A polymerase head" evidence="8">
    <location>
        <begin position="36"/>
        <end position="161"/>
    </location>
</feature>
<evidence type="ECO:0000313" key="10">
    <source>
        <dbReference type="EMBL" id="SUP44483.1"/>
    </source>
</evidence>
<feature type="domain" description="HD" evidence="9">
    <location>
        <begin position="293"/>
        <end position="360"/>
    </location>
</feature>
<evidence type="ECO:0000259" key="9">
    <source>
        <dbReference type="Pfam" id="PF01966"/>
    </source>
</evidence>
<keyword evidence="7" id="KW-0694">RNA-binding</keyword>
<dbReference type="EC" id="2.7.7.72" evidence="10"/>
<dbReference type="SUPFAM" id="SSF81891">
    <property type="entry name" value="Poly A polymerase C-terminal region-like"/>
    <property type="match status" value="1"/>
</dbReference>
<keyword evidence="6" id="KW-0460">Magnesium</keyword>
<dbReference type="Proteomes" id="UP000255367">
    <property type="component" value="Unassembled WGS sequence"/>
</dbReference>
<dbReference type="InterPro" id="IPR003607">
    <property type="entry name" value="HD/PDEase_dom"/>
</dbReference>
<keyword evidence="3" id="KW-0819">tRNA processing</keyword>
<evidence type="ECO:0000259" key="8">
    <source>
        <dbReference type="Pfam" id="PF01743"/>
    </source>
</evidence>
<dbReference type="Gene3D" id="1.10.3090.10">
    <property type="entry name" value="cca-adding enzyme, domain 2"/>
    <property type="match status" value="1"/>
</dbReference>
<dbReference type="GO" id="GO:0004810">
    <property type="term" value="F:CCA tRNA nucleotidyltransferase activity"/>
    <property type="evidence" value="ECO:0007669"/>
    <property type="project" value="UniProtKB-EC"/>
</dbReference>
<dbReference type="Pfam" id="PF01743">
    <property type="entry name" value="PolyA_pol"/>
    <property type="match status" value="1"/>
</dbReference>
<keyword evidence="2 7" id="KW-0808">Transferase</keyword>
<reference evidence="10 11" key="1">
    <citation type="submission" date="2018-06" db="EMBL/GenBank/DDBJ databases">
        <authorList>
            <consortium name="Pathogen Informatics"/>
            <person name="Doyle S."/>
        </authorList>
    </citation>
    <scope>NUCLEOTIDE SEQUENCE [LARGE SCALE GENOMIC DNA]</scope>
    <source>
        <strain evidence="10 11">NCTC12020</strain>
    </source>
</reference>
<keyword evidence="5" id="KW-0479">Metal-binding</keyword>
<dbReference type="InterPro" id="IPR043519">
    <property type="entry name" value="NT_sf"/>
</dbReference>
<protein>
    <submittedName>
        <fullName evidence="10">CCA-adding enzyme</fullName>
        <ecNumber evidence="10">2.7.7.72</ecNumber>
    </submittedName>
</protein>
<dbReference type="InterPro" id="IPR002646">
    <property type="entry name" value="PolA_pol_head_dom"/>
</dbReference>
<proteinExistence type="inferred from homology"/>
<comment type="similarity">
    <text evidence="7">Belongs to the tRNA nucleotidyltransferase/poly(A) polymerase family.</text>
</comment>
<evidence type="ECO:0000313" key="11">
    <source>
        <dbReference type="Proteomes" id="UP000255367"/>
    </source>
</evidence>
<evidence type="ECO:0000256" key="2">
    <source>
        <dbReference type="ARBA" id="ARBA00022679"/>
    </source>
</evidence>
<dbReference type="Pfam" id="PF01966">
    <property type="entry name" value="HD"/>
    <property type="match status" value="1"/>
</dbReference>
<organism evidence="10 11">
    <name type="scientific">Veillonella criceti</name>
    <dbReference type="NCBI Taxonomy" id="103891"/>
    <lineage>
        <taxon>Bacteria</taxon>
        <taxon>Bacillati</taxon>
        <taxon>Bacillota</taxon>
        <taxon>Negativicutes</taxon>
        <taxon>Veillonellales</taxon>
        <taxon>Veillonellaceae</taxon>
        <taxon>Veillonella</taxon>
    </lineage>
</organism>
<evidence type="ECO:0000256" key="1">
    <source>
        <dbReference type="ARBA" id="ARBA00001946"/>
    </source>
</evidence>
<dbReference type="GO" id="GO:0000049">
    <property type="term" value="F:tRNA binding"/>
    <property type="evidence" value="ECO:0007669"/>
    <property type="project" value="TreeGrafter"/>
</dbReference>
<dbReference type="CDD" id="cd00077">
    <property type="entry name" value="HDc"/>
    <property type="match status" value="1"/>
</dbReference>
<name>A0A380NNT4_9FIRM</name>
<dbReference type="AlphaFoldDB" id="A0A380NNT4"/>
<evidence type="ECO:0000256" key="5">
    <source>
        <dbReference type="ARBA" id="ARBA00022723"/>
    </source>
</evidence>
<keyword evidence="11" id="KW-1185">Reference proteome</keyword>
<keyword evidence="4 10" id="KW-0548">Nucleotidyltransferase</keyword>
<comment type="cofactor">
    <cofactor evidence="1">
        <name>Mg(2+)</name>
        <dbReference type="ChEBI" id="CHEBI:18420"/>
    </cofactor>
</comment>
<evidence type="ECO:0000256" key="4">
    <source>
        <dbReference type="ARBA" id="ARBA00022695"/>
    </source>
</evidence>
<dbReference type="PANTHER" id="PTHR46173:SF1">
    <property type="entry name" value="CCA TRNA NUCLEOTIDYLTRANSFERASE 1, MITOCHONDRIAL"/>
    <property type="match status" value="1"/>
</dbReference>
<evidence type="ECO:0000256" key="6">
    <source>
        <dbReference type="ARBA" id="ARBA00022842"/>
    </source>
</evidence>
<accession>A0A380NNT4</accession>
<dbReference type="PANTHER" id="PTHR46173">
    <property type="entry name" value="CCA TRNA NUCLEOTIDYLTRANSFERASE 1, MITOCHONDRIAL"/>
    <property type="match status" value="1"/>
</dbReference>
<dbReference type="GO" id="GO:0046872">
    <property type="term" value="F:metal ion binding"/>
    <property type="evidence" value="ECO:0007669"/>
    <property type="project" value="UniProtKB-KW"/>
</dbReference>